<evidence type="ECO:0000313" key="1">
    <source>
        <dbReference type="EMBL" id="KRH20676.1"/>
    </source>
</evidence>
<organism evidence="1">
    <name type="scientific">Glycine max</name>
    <name type="common">Soybean</name>
    <name type="synonym">Glycine hispida</name>
    <dbReference type="NCBI Taxonomy" id="3847"/>
    <lineage>
        <taxon>Eukaryota</taxon>
        <taxon>Viridiplantae</taxon>
        <taxon>Streptophyta</taxon>
        <taxon>Embryophyta</taxon>
        <taxon>Tracheophyta</taxon>
        <taxon>Spermatophyta</taxon>
        <taxon>Magnoliopsida</taxon>
        <taxon>eudicotyledons</taxon>
        <taxon>Gunneridae</taxon>
        <taxon>Pentapetalae</taxon>
        <taxon>rosids</taxon>
        <taxon>fabids</taxon>
        <taxon>Fabales</taxon>
        <taxon>Fabaceae</taxon>
        <taxon>Papilionoideae</taxon>
        <taxon>50 kb inversion clade</taxon>
        <taxon>NPAAA clade</taxon>
        <taxon>indigoferoid/millettioid clade</taxon>
        <taxon>Phaseoleae</taxon>
        <taxon>Glycine</taxon>
        <taxon>Glycine subgen. Soja</taxon>
    </lineage>
</organism>
<dbReference type="InParanoid" id="A0A0R0H361"/>
<protein>
    <submittedName>
        <fullName evidence="1 2">Uncharacterized protein</fullName>
    </submittedName>
</protein>
<reference evidence="2" key="2">
    <citation type="submission" date="2018-02" db="UniProtKB">
        <authorList>
            <consortium name="EnsemblPlants"/>
        </authorList>
    </citation>
    <scope>IDENTIFICATION</scope>
    <source>
        <strain evidence="2">Williams 82</strain>
    </source>
</reference>
<dbReference type="Gramene" id="KRH20676">
    <property type="protein sequence ID" value="KRH20676"/>
    <property type="gene ID" value="GLYMA_13G193400"/>
</dbReference>
<dbReference type="Proteomes" id="UP000008827">
    <property type="component" value="Chromosome 13"/>
</dbReference>
<reference evidence="1 2" key="1">
    <citation type="journal article" date="2010" name="Nature">
        <title>Genome sequence of the palaeopolyploid soybean.</title>
        <authorList>
            <person name="Schmutz J."/>
            <person name="Cannon S.B."/>
            <person name="Schlueter J."/>
            <person name="Ma J."/>
            <person name="Mitros T."/>
            <person name="Nelson W."/>
            <person name="Hyten D.L."/>
            <person name="Song Q."/>
            <person name="Thelen J.J."/>
            <person name="Cheng J."/>
            <person name="Xu D."/>
            <person name="Hellsten U."/>
            <person name="May G.D."/>
            <person name="Yu Y."/>
            <person name="Sakurai T."/>
            <person name="Umezawa T."/>
            <person name="Bhattacharyya M.K."/>
            <person name="Sandhu D."/>
            <person name="Valliyodan B."/>
            <person name="Lindquist E."/>
            <person name="Peto M."/>
            <person name="Grant D."/>
            <person name="Shu S."/>
            <person name="Goodstein D."/>
            <person name="Barry K."/>
            <person name="Futrell-Griggs M."/>
            <person name="Abernathy B."/>
            <person name="Du J."/>
            <person name="Tian Z."/>
            <person name="Zhu L."/>
            <person name="Gill N."/>
            <person name="Joshi T."/>
            <person name="Libault M."/>
            <person name="Sethuraman A."/>
            <person name="Zhang X.-C."/>
            <person name="Shinozaki K."/>
            <person name="Nguyen H.T."/>
            <person name="Wing R.A."/>
            <person name="Cregan P."/>
            <person name="Specht J."/>
            <person name="Grimwood J."/>
            <person name="Rokhsar D."/>
            <person name="Stacey G."/>
            <person name="Shoemaker R.C."/>
            <person name="Jackson S.A."/>
        </authorList>
    </citation>
    <scope>NUCLEOTIDE SEQUENCE [LARGE SCALE GENOMIC DNA]</scope>
    <source>
        <strain evidence="2">cv. Williams 82</strain>
        <tissue evidence="1">Callus</tissue>
    </source>
</reference>
<dbReference type="OrthoDB" id="10417479at2759"/>
<gene>
    <name evidence="1" type="ORF">GLYMA_13G193400</name>
</gene>
<proteinExistence type="predicted"/>
<dbReference type="EMBL" id="CM000846">
    <property type="protein sequence ID" value="KRH20676.1"/>
    <property type="molecule type" value="Genomic_DNA"/>
</dbReference>
<keyword evidence="3" id="KW-1185">Reference proteome</keyword>
<accession>A0A0R0H361</accession>
<name>A0A0R0H361_SOYBN</name>
<dbReference type="AlphaFoldDB" id="A0A0R0H361"/>
<sequence>MLYFIQEILCIKNHIFDLKKPVSHAWICELLSFCIISQSIDGLQLNFQLSQKRLIKFFSVKEVQNLRRSKLLKCNLKERRKKSTSN</sequence>
<dbReference type="EnsemblPlants" id="KRH20676">
    <property type="protein sequence ID" value="KRH20676"/>
    <property type="gene ID" value="GLYMA_13G193400"/>
</dbReference>
<reference evidence="1" key="3">
    <citation type="submission" date="2018-07" db="EMBL/GenBank/DDBJ databases">
        <title>WGS assembly of Glycine max.</title>
        <authorList>
            <person name="Schmutz J."/>
            <person name="Cannon S."/>
            <person name="Schlueter J."/>
            <person name="Ma J."/>
            <person name="Mitros T."/>
            <person name="Nelson W."/>
            <person name="Hyten D."/>
            <person name="Song Q."/>
            <person name="Thelen J."/>
            <person name="Cheng J."/>
            <person name="Xu D."/>
            <person name="Hellsten U."/>
            <person name="May G."/>
            <person name="Yu Y."/>
            <person name="Sakurai T."/>
            <person name="Umezawa T."/>
            <person name="Bhattacharyya M."/>
            <person name="Sandhu D."/>
            <person name="Valliyodan B."/>
            <person name="Lindquist E."/>
            <person name="Peto M."/>
            <person name="Grant D."/>
            <person name="Shu S."/>
            <person name="Goodstein D."/>
            <person name="Barry K."/>
            <person name="Futrell-Griggs M."/>
            <person name="Abernathy B."/>
            <person name="Du J."/>
            <person name="Tian Z."/>
            <person name="Zhu L."/>
            <person name="Gill N."/>
            <person name="Joshi T."/>
            <person name="Libault M."/>
            <person name="Sethuraman A."/>
            <person name="Zhang X."/>
            <person name="Shinozaki K."/>
            <person name="Nguyen H."/>
            <person name="Wing R."/>
            <person name="Cregan P."/>
            <person name="Specht J."/>
            <person name="Grimwood J."/>
            <person name="Rokhsar D."/>
            <person name="Stacey G."/>
            <person name="Shoemaker R."/>
            <person name="Jackson S."/>
        </authorList>
    </citation>
    <scope>NUCLEOTIDE SEQUENCE</scope>
    <source>
        <tissue evidence="1">Callus</tissue>
    </source>
</reference>
<evidence type="ECO:0000313" key="2">
    <source>
        <dbReference type="EnsemblPlants" id="KRH20676"/>
    </source>
</evidence>
<evidence type="ECO:0000313" key="3">
    <source>
        <dbReference type="Proteomes" id="UP000008827"/>
    </source>
</evidence>